<evidence type="ECO:0000313" key="11">
    <source>
        <dbReference type="EMBL" id="MBB6210989.1"/>
    </source>
</evidence>
<feature type="transmembrane region" description="Helical" evidence="9">
    <location>
        <begin position="261"/>
        <end position="284"/>
    </location>
</feature>
<feature type="transmembrane region" description="Helical" evidence="9">
    <location>
        <begin position="21"/>
        <end position="40"/>
    </location>
</feature>
<dbReference type="PANTHER" id="PTHR30614">
    <property type="entry name" value="MEMBRANE COMPONENT OF AMINO ACID ABC TRANSPORTER"/>
    <property type="match status" value="1"/>
</dbReference>
<dbReference type="NCBIfam" id="TIGR01726">
    <property type="entry name" value="HEQRo_perm_3TM"/>
    <property type="match status" value="1"/>
</dbReference>
<organism evidence="11 12">
    <name type="scientific">Novispirillum itersonii</name>
    <name type="common">Aquaspirillum itersonii</name>
    <dbReference type="NCBI Taxonomy" id="189"/>
    <lineage>
        <taxon>Bacteria</taxon>
        <taxon>Pseudomonadati</taxon>
        <taxon>Pseudomonadota</taxon>
        <taxon>Alphaproteobacteria</taxon>
        <taxon>Rhodospirillales</taxon>
        <taxon>Novispirillaceae</taxon>
        <taxon>Novispirillum</taxon>
    </lineage>
</organism>
<evidence type="ECO:0000256" key="3">
    <source>
        <dbReference type="ARBA" id="ARBA00022448"/>
    </source>
</evidence>
<keyword evidence="4" id="KW-1003">Cell membrane</keyword>
<reference evidence="11 12" key="1">
    <citation type="submission" date="2020-08" db="EMBL/GenBank/DDBJ databases">
        <title>Genomic Encyclopedia of Type Strains, Phase IV (KMG-IV): sequencing the most valuable type-strain genomes for metagenomic binning, comparative biology and taxonomic classification.</title>
        <authorList>
            <person name="Goeker M."/>
        </authorList>
    </citation>
    <scope>NUCLEOTIDE SEQUENCE [LARGE SCALE GENOMIC DNA]</scope>
    <source>
        <strain evidence="11 12">DSM 11590</strain>
    </source>
</reference>
<dbReference type="Pfam" id="PF00528">
    <property type="entry name" value="BPD_transp_1"/>
    <property type="match status" value="1"/>
</dbReference>
<sequence>MTEPNKGRSGASFFNDVRVRGIIAQIVVLGLFVGLIGYLVSNTIHNLEVRQIATGLGFLSREAGFDVSESVISYTPADTFGRVIIVGLLNTLKVAVFGVVIATVLGTVIGVSRLSSNWLVARLATVYVEGLRNIPLLLQLFFWYALITVSLPSPRQAHKFAEGWFLSNRGFKFPWPVWEHGHTLGVIGLLAAVIAIYLLGRRANRVQAETGNRPNVLIPGLAALIGLPTVGWLIGGAPTAFDVPALTGFNFSGGALISPEFAALLLGLSLYTSSFIAEIVRGGIIAVPWGQTEAAVALGLRRGLVVRLILLPQALRVVIPPLTSQYLNLVKNSSLAVAIGYPDLVGTANTTINQTGQAVEGVAMIMLAYLTVSLTISAFMNWYNGHISLRGGR</sequence>
<dbReference type="GO" id="GO:0043190">
    <property type="term" value="C:ATP-binding cassette (ABC) transporter complex"/>
    <property type="evidence" value="ECO:0007669"/>
    <property type="project" value="InterPro"/>
</dbReference>
<feature type="transmembrane region" description="Helical" evidence="9">
    <location>
        <begin position="94"/>
        <end position="114"/>
    </location>
</feature>
<dbReference type="SUPFAM" id="SSF161098">
    <property type="entry name" value="MetI-like"/>
    <property type="match status" value="2"/>
</dbReference>
<feature type="transmembrane region" description="Helical" evidence="9">
    <location>
        <begin position="134"/>
        <end position="151"/>
    </location>
</feature>
<dbReference type="Proteomes" id="UP000544872">
    <property type="component" value="Unassembled WGS sequence"/>
</dbReference>
<dbReference type="InterPro" id="IPR035906">
    <property type="entry name" value="MetI-like_sf"/>
</dbReference>
<comment type="similarity">
    <text evidence="2">Belongs to the binding-protein-dependent transport system permease family. HisMQ subfamily.</text>
</comment>
<accession>A0A7W9ZIP7</accession>
<dbReference type="InterPro" id="IPR010065">
    <property type="entry name" value="AA_ABC_transptr_permease_3TM"/>
</dbReference>
<proteinExistence type="inferred from homology"/>
<keyword evidence="12" id="KW-1185">Reference proteome</keyword>
<gene>
    <name evidence="11" type="ORF">FHS48_002419</name>
</gene>
<keyword evidence="7 9" id="KW-1133">Transmembrane helix</keyword>
<dbReference type="Gene3D" id="1.10.3720.10">
    <property type="entry name" value="MetI-like"/>
    <property type="match status" value="1"/>
</dbReference>
<evidence type="ECO:0000313" key="12">
    <source>
        <dbReference type="Proteomes" id="UP000544872"/>
    </source>
</evidence>
<feature type="transmembrane region" description="Helical" evidence="9">
    <location>
        <begin position="221"/>
        <end position="241"/>
    </location>
</feature>
<keyword evidence="5 9" id="KW-0812">Transmembrane</keyword>
<dbReference type="PROSITE" id="PS50928">
    <property type="entry name" value="ABC_TM1"/>
    <property type="match status" value="1"/>
</dbReference>
<protein>
    <submittedName>
        <fullName evidence="11">General L-amino acid transport system permease protein</fullName>
    </submittedName>
</protein>
<keyword evidence="8 9" id="KW-0472">Membrane</keyword>
<name>A0A7W9ZIP7_NOVIT</name>
<evidence type="ECO:0000256" key="4">
    <source>
        <dbReference type="ARBA" id="ARBA00022475"/>
    </source>
</evidence>
<dbReference type="CDD" id="cd06261">
    <property type="entry name" value="TM_PBP2"/>
    <property type="match status" value="1"/>
</dbReference>
<evidence type="ECO:0000256" key="7">
    <source>
        <dbReference type="ARBA" id="ARBA00022989"/>
    </source>
</evidence>
<comment type="subcellular location">
    <subcellularLocation>
        <location evidence="1">Cell inner membrane</location>
        <topology evidence="1">Multi-pass membrane protein</topology>
    </subcellularLocation>
    <subcellularLocation>
        <location evidence="9">Cell membrane</location>
        <topology evidence="9">Multi-pass membrane protein</topology>
    </subcellularLocation>
</comment>
<evidence type="ECO:0000256" key="2">
    <source>
        <dbReference type="ARBA" id="ARBA00010072"/>
    </source>
</evidence>
<dbReference type="GO" id="GO:0006865">
    <property type="term" value="P:amino acid transport"/>
    <property type="evidence" value="ECO:0007669"/>
    <property type="project" value="UniProtKB-KW"/>
</dbReference>
<evidence type="ECO:0000259" key="10">
    <source>
        <dbReference type="PROSITE" id="PS50928"/>
    </source>
</evidence>
<feature type="domain" description="ABC transmembrane type-1" evidence="10">
    <location>
        <begin position="88"/>
        <end position="380"/>
    </location>
</feature>
<dbReference type="EMBL" id="JACIIX010000008">
    <property type="protein sequence ID" value="MBB6210989.1"/>
    <property type="molecule type" value="Genomic_DNA"/>
</dbReference>
<dbReference type="AlphaFoldDB" id="A0A7W9ZIP7"/>
<dbReference type="RefSeq" id="WP_184263797.1">
    <property type="nucleotide sequence ID" value="NZ_JACIIX010000008.1"/>
</dbReference>
<dbReference type="InterPro" id="IPR000515">
    <property type="entry name" value="MetI-like"/>
</dbReference>
<feature type="transmembrane region" description="Helical" evidence="9">
    <location>
        <begin position="181"/>
        <end position="200"/>
    </location>
</feature>
<dbReference type="GO" id="GO:0022857">
    <property type="term" value="F:transmembrane transporter activity"/>
    <property type="evidence" value="ECO:0007669"/>
    <property type="project" value="InterPro"/>
</dbReference>
<evidence type="ECO:0000256" key="9">
    <source>
        <dbReference type="RuleBase" id="RU363032"/>
    </source>
</evidence>
<evidence type="ECO:0000256" key="8">
    <source>
        <dbReference type="ARBA" id="ARBA00023136"/>
    </source>
</evidence>
<evidence type="ECO:0000256" key="6">
    <source>
        <dbReference type="ARBA" id="ARBA00022970"/>
    </source>
</evidence>
<dbReference type="PANTHER" id="PTHR30614:SF37">
    <property type="entry name" value="AMINO-ACID ABC TRANSPORTER PERMEASE PROTEIN YHDX-RELATED"/>
    <property type="match status" value="1"/>
</dbReference>
<feature type="transmembrane region" description="Helical" evidence="9">
    <location>
        <begin position="362"/>
        <end position="383"/>
    </location>
</feature>
<evidence type="ECO:0000256" key="5">
    <source>
        <dbReference type="ARBA" id="ARBA00022692"/>
    </source>
</evidence>
<evidence type="ECO:0000256" key="1">
    <source>
        <dbReference type="ARBA" id="ARBA00004429"/>
    </source>
</evidence>
<keyword evidence="3 9" id="KW-0813">Transport</keyword>
<dbReference type="InterPro" id="IPR043429">
    <property type="entry name" value="ArtM/GltK/GlnP/TcyL/YhdX-like"/>
</dbReference>
<keyword evidence="6" id="KW-0029">Amino-acid transport</keyword>
<comment type="caution">
    <text evidence="11">The sequence shown here is derived from an EMBL/GenBank/DDBJ whole genome shotgun (WGS) entry which is preliminary data.</text>
</comment>